<name>A0ABR4DJN3_9PEZI</name>
<feature type="compositionally biased region" description="Basic and acidic residues" evidence="1">
    <location>
        <begin position="1"/>
        <end position="29"/>
    </location>
</feature>
<feature type="region of interest" description="Disordered" evidence="1">
    <location>
        <begin position="1"/>
        <end position="86"/>
    </location>
</feature>
<feature type="compositionally biased region" description="Polar residues" evidence="1">
    <location>
        <begin position="67"/>
        <end position="86"/>
    </location>
</feature>
<dbReference type="GeneID" id="98123663"/>
<evidence type="ECO:0000313" key="3">
    <source>
        <dbReference type="Proteomes" id="UP001600064"/>
    </source>
</evidence>
<comment type="caution">
    <text evidence="2">The sequence shown here is derived from an EMBL/GenBank/DDBJ whole genome shotgun (WGS) entry which is preliminary data.</text>
</comment>
<keyword evidence="3" id="KW-1185">Reference proteome</keyword>
<evidence type="ECO:0000313" key="2">
    <source>
        <dbReference type="EMBL" id="KAL2270534.1"/>
    </source>
</evidence>
<dbReference type="RefSeq" id="XP_070869258.1">
    <property type="nucleotide sequence ID" value="XM_071009019.1"/>
</dbReference>
<organism evidence="2 3">
    <name type="scientific">Remersonia thermophila</name>
    <dbReference type="NCBI Taxonomy" id="72144"/>
    <lineage>
        <taxon>Eukaryota</taxon>
        <taxon>Fungi</taxon>
        <taxon>Dikarya</taxon>
        <taxon>Ascomycota</taxon>
        <taxon>Pezizomycotina</taxon>
        <taxon>Sordariomycetes</taxon>
        <taxon>Sordariomycetidae</taxon>
        <taxon>Sordariales</taxon>
        <taxon>Sordariales incertae sedis</taxon>
        <taxon>Remersonia</taxon>
    </lineage>
</organism>
<dbReference type="Proteomes" id="UP001600064">
    <property type="component" value="Unassembled WGS sequence"/>
</dbReference>
<reference evidence="2 3" key="1">
    <citation type="journal article" date="2024" name="Commun. Biol.">
        <title>Comparative genomic analysis of thermophilic fungi reveals convergent evolutionary adaptations and gene losses.</title>
        <authorList>
            <person name="Steindorff A.S."/>
            <person name="Aguilar-Pontes M.V."/>
            <person name="Robinson A.J."/>
            <person name="Andreopoulos B."/>
            <person name="LaButti K."/>
            <person name="Kuo A."/>
            <person name="Mondo S."/>
            <person name="Riley R."/>
            <person name="Otillar R."/>
            <person name="Haridas S."/>
            <person name="Lipzen A."/>
            <person name="Grimwood J."/>
            <person name="Schmutz J."/>
            <person name="Clum A."/>
            <person name="Reid I.D."/>
            <person name="Moisan M.C."/>
            <person name="Butler G."/>
            <person name="Nguyen T.T.M."/>
            <person name="Dewar K."/>
            <person name="Conant G."/>
            <person name="Drula E."/>
            <person name="Henrissat B."/>
            <person name="Hansel C."/>
            <person name="Singer S."/>
            <person name="Hutchinson M.I."/>
            <person name="de Vries R.P."/>
            <person name="Natvig D.O."/>
            <person name="Powell A.J."/>
            <person name="Tsang A."/>
            <person name="Grigoriev I.V."/>
        </authorList>
    </citation>
    <scope>NUCLEOTIDE SEQUENCE [LARGE SCALE GENOMIC DNA]</scope>
    <source>
        <strain evidence="2 3">ATCC 22073</strain>
    </source>
</reference>
<accession>A0ABR4DJN3</accession>
<protein>
    <submittedName>
        <fullName evidence="2">Uncharacterized protein</fullName>
    </submittedName>
</protein>
<dbReference type="EMBL" id="JAZGUE010000002">
    <property type="protein sequence ID" value="KAL2270534.1"/>
    <property type="molecule type" value="Genomic_DNA"/>
</dbReference>
<gene>
    <name evidence="2" type="ORF">VTJ83DRAFT_2718</name>
</gene>
<evidence type="ECO:0000256" key="1">
    <source>
        <dbReference type="SAM" id="MobiDB-lite"/>
    </source>
</evidence>
<proteinExistence type="predicted"/>
<sequence length="86" mass="9669">MQKAKETIKKGLEKAANLDEDPRQEDRKTNLNTAWGRKEHQTPISGTLDEHMRSASQGGSTGMPSKDSITQPTNKPRTWQQIHSAR</sequence>